<dbReference type="GO" id="GO:0003729">
    <property type="term" value="F:mRNA binding"/>
    <property type="evidence" value="ECO:0007669"/>
    <property type="project" value="TreeGrafter"/>
</dbReference>
<dbReference type="Proteomes" id="UP001157006">
    <property type="component" value="Chromosome 1S"/>
</dbReference>
<dbReference type="InterPro" id="IPR055256">
    <property type="entry name" value="KH_1_KHDC4/BBP-like"/>
</dbReference>
<dbReference type="PANTHER" id="PTHR11208">
    <property type="entry name" value="RNA-BINDING PROTEIN RELATED"/>
    <property type="match status" value="1"/>
</dbReference>
<dbReference type="InterPro" id="IPR045071">
    <property type="entry name" value="BBP-like"/>
</dbReference>
<feature type="region of interest" description="Disordered" evidence="2">
    <location>
        <begin position="247"/>
        <end position="284"/>
    </location>
</feature>
<reference evidence="5 6" key="1">
    <citation type="submission" date="2023-01" db="EMBL/GenBank/DDBJ databases">
        <authorList>
            <person name="Kreplak J."/>
        </authorList>
    </citation>
    <scope>NUCLEOTIDE SEQUENCE [LARGE SCALE GENOMIC DNA]</scope>
</reference>
<evidence type="ECO:0000256" key="1">
    <source>
        <dbReference type="ARBA" id="ARBA00022884"/>
    </source>
</evidence>
<evidence type="ECO:0000256" key="3">
    <source>
        <dbReference type="SAM" id="SignalP"/>
    </source>
</evidence>
<dbReference type="InterPro" id="IPR036612">
    <property type="entry name" value="KH_dom_type_1_sf"/>
</dbReference>
<accession>A0AAV0Z7W7</accession>
<keyword evidence="3" id="KW-0732">Signal</keyword>
<evidence type="ECO:0000313" key="6">
    <source>
        <dbReference type="Proteomes" id="UP001157006"/>
    </source>
</evidence>
<sequence>MDDDSMMTLAVLWFAFILFVVLTSENNEPPPINPLEQKALYNLLNSIDPTTPWTTLYPHDFCISPPSFLHCGSKSHIAQLNFGFISDQTHLLPCSPNATLQVLLLLTVTHQSRINLPCFIYLQVKTENNNSTQQLHRCTIAIILTSRQASKSDKLIAAFIYTKHNTDVSVMIQTSYLSIFWLKFLRRSNSPSTISFLQIYHKTLPYLQVQEYPGYKFIGLTYGPGGDNQKRLEKEIGAKIKIRGTKADTGEKSEIKPAASSTPSVSVFGDNTNGLNQNQDPPSHAISLSLSNRAVFQPAATTQMQRT</sequence>
<feature type="signal peptide" evidence="3">
    <location>
        <begin position="1"/>
        <end position="23"/>
    </location>
</feature>
<keyword evidence="1" id="KW-0694">RNA-binding</keyword>
<feature type="compositionally biased region" description="Polar residues" evidence="2">
    <location>
        <begin position="259"/>
        <end position="284"/>
    </location>
</feature>
<evidence type="ECO:0000259" key="4">
    <source>
        <dbReference type="Pfam" id="PF22675"/>
    </source>
</evidence>
<dbReference type="AlphaFoldDB" id="A0AAV0Z7W7"/>
<dbReference type="GO" id="GO:0048024">
    <property type="term" value="P:regulation of mRNA splicing, via spliceosome"/>
    <property type="evidence" value="ECO:0007669"/>
    <property type="project" value="TreeGrafter"/>
</dbReference>
<evidence type="ECO:0000313" key="5">
    <source>
        <dbReference type="EMBL" id="CAI8593588.1"/>
    </source>
</evidence>
<keyword evidence="6" id="KW-1185">Reference proteome</keyword>
<organism evidence="5 6">
    <name type="scientific">Vicia faba</name>
    <name type="common">Broad bean</name>
    <name type="synonym">Faba vulgaris</name>
    <dbReference type="NCBI Taxonomy" id="3906"/>
    <lineage>
        <taxon>Eukaryota</taxon>
        <taxon>Viridiplantae</taxon>
        <taxon>Streptophyta</taxon>
        <taxon>Embryophyta</taxon>
        <taxon>Tracheophyta</taxon>
        <taxon>Spermatophyta</taxon>
        <taxon>Magnoliopsida</taxon>
        <taxon>eudicotyledons</taxon>
        <taxon>Gunneridae</taxon>
        <taxon>Pentapetalae</taxon>
        <taxon>rosids</taxon>
        <taxon>fabids</taxon>
        <taxon>Fabales</taxon>
        <taxon>Fabaceae</taxon>
        <taxon>Papilionoideae</taxon>
        <taxon>50 kb inversion clade</taxon>
        <taxon>NPAAA clade</taxon>
        <taxon>Hologalegina</taxon>
        <taxon>IRL clade</taxon>
        <taxon>Fabeae</taxon>
        <taxon>Vicia</taxon>
    </lineage>
</organism>
<dbReference type="EMBL" id="OX451735">
    <property type="protein sequence ID" value="CAI8593588.1"/>
    <property type="molecule type" value="Genomic_DNA"/>
</dbReference>
<dbReference type="GO" id="GO:0005634">
    <property type="term" value="C:nucleus"/>
    <property type="evidence" value="ECO:0007669"/>
    <property type="project" value="TreeGrafter"/>
</dbReference>
<proteinExistence type="predicted"/>
<feature type="domain" description="KHDC4/BBP-like KH-domain type I" evidence="4">
    <location>
        <begin position="211"/>
        <end position="254"/>
    </location>
</feature>
<protein>
    <recommendedName>
        <fullName evidence="4">KHDC4/BBP-like KH-domain type I domain-containing protein</fullName>
    </recommendedName>
</protein>
<dbReference type="SUPFAM" id="SSF54791">
    <property type="entry name" value="Eukaryotic type KH-domain (KH-domain type I)"/>
    <property type="match status" value="1"/>
</dbReference>
<gene>
    <name evidence="5" type="ORF">VFH_I098680</name>
</gene>
<dbReference type="Pfam" id="PF22675">
    <property type="entry name" value="KH-I_KHDC4-BBP"/>
    <property type="match status" value="1"/>
</dbReference>
<evidence type="ECO:0000256" key="2">
    <source>
        <dbReference type="SAM" id="MobiDB-lite"/>
    </source>
</evidence>
<name>A0AAV0Z7W7_VICFA</name>
<dbReference type="PANTHER" id="PTHR11208:SF98">
    <property type="entry name" value="RNA-BINDING KH DOMAIN-CONTAINING PROTEIN"/>
    <property type="match status" value="1"/>
</dbReference>
<dbReference type="Gene3D" id="3.30.1370.10">
    <property type="entry name" value="K Homology domain, type 1"/>
    <property type="match status" value="1"/>
</dbReference>
<feature type="chain" id="PRO_5043482935" description="KHDC4/BBP-like KH-domain type I domain-containing protein" evidence="3">
    <location>
        <begin position="24"/>
        <end position="307"/>
    </location>
</feature>